<dbReference type="EMBL" id="FN649731">
    <property type="protein sequence ID" value="CBN75316.1"/>
    <property type="molecule type" value="Genomic_DNA"/>
</dbReference>
<evidence type="ECO:0000256" key="1">
    <source>
        <dbReference type="SAM" id="Coils"/>
    </source>
</evidence>
<proteinExistence type="predicted"/>
<evidence type="ECO:0000313" key="4">
    <source>
        <dbReference type="Proteomes" id="UP000002630"/>
    </source>
</evidence>
<feature type="coiled-coil region" evidence="1">
    <location>
        <begin position="160"/>
        <end position="222"/>
    </location>
</feature>
<accession>D8LT42</accession>
<feature type="compositionally biased region" description="Low complexity" evidence="2">
    <location>
        <begin position="312"/>
        <end position="321"/>
    </location>
</feature>
<dbReference type="OrthoDB" id="10476269at2759"/>
<dbReference type="EMBL" id="FN649014">
    <property type="protein sequence ID" value="CBN75316.1"/>
    <property type="molecule type" value="Genomic_DNA"/>
</dbReference>
<protein>
    <submittedName>
        <fullName evidence="3">Uncharacterized protein</fullName>
    </submittedName>
</protein>
<reference evidence="3 4" key="1">
    <citation type="journal article" date="2010" name="Nature">
        <title>The Ectocarpus genome and the independent evolution of multicellularity in brown algae.</title>
        <authorList>
            <person name="Cock J.M."/>
            <person name="Sterck L."/>
            <person name="Rouze P."/>
            <person name="Scornet D."/>
            <person name="Allen A.E."/>
            <person name="Amoutzias G."/>
            <person name="Anthouard V."/>
            <person name="Artiguenave F."/>
            <person name="Aury J.M."/>
            <person name="Badger J.H."/>
            <person name="Beszteri B."/>
            <person name="Billiau K."/>
            <person name="Bonnet E."/>
            <person name="Bothwell J.H."/>
            <person name="Bowler C."/>
            <person name="Boyen C."/>
            <person name="Brownlee C."/>
            <person name="Carrano C.J."/>
            <person name="Charrier B."/>
            <person name="Cho G.Y."/>
            <person name="Coelho S.M."/>
            <person name="Collen J."/>
            <person name="Corre E."/>
            <person name="Da Silva C."/>
            <person name="Delage L."/>
            <person name="Delaroque N."/>
            <person name="Dittami S.M."/>
            <person name="Doulbeau S."/>
            <person name="Elias M."/>
            <person name="Farnham G."/>
            <person name="Gachon C.M."/>
            <person name="Gschloessl B."/>
            <person name="Heesch S."/>
            <person name="Jabbari K."/>
            <person name="Jubin C."/>
            <person name="Kawai H."/>
            <person name="Kimura K."/>
            <person name="Kloareg B."/>
            <person name="Kupper F.C."/>
            <person name="Lang D."/>
            <person name="Le Bail A."/>
            <person name="Leblanc C."/>
            <person name="Lerouge P."/>
            <person name="Lohr M."/>
            <person name="Lopez P.J."/>
            <person name="Martens C."/>
            <person name="Maumus F."/>
            <person name="Michel G."/>
            <person name="Miranda-Saavedra D."/>
            <person name="Morales J."/>
            <person name="Moreau H."/>
            <person name="Motomura T."/>
            <person name="Nagasato C."/>
            <person name="Napoli C.A."/>
            <person name="Nelson D.R."/>
            <person name="Nyvall-Collen P."/>
            <person name="Peters A.F."/>
            <person name="Pommier C."/>
            <person name="Potin P."/>
            <person name="Poulain J."/>
            <person name="Quesneville H."/>
            <person name="Read B."/>
            <person name="Rensing S.A."/>
            <person name="Ritter A."/>
            <person name="Rousvoal S."/>
            <person name="Samanta M."/>
            <person name="Samson G."/>
            <person name="Schroeder D.C."/>
            <person name="Segurens B."/>
            <person name="Strittmatter M."/>
            <person name="Tonon T."/>
            <person name="Tregear J.W."/>
            <person name="Valentin K."/>
            <person name="von Dassow P."/>
            <person name="Yamagishi T."/>
            <person name="Van de Peer Y."/>
            <person name="Wincker P."/>
        </authorList>
    </citation>
    <scope>NUCLEOTIDE SEQUENCE [LARGE SCALE GENOMIC DNA]</scope>
    <source>
        <strain evidence="4">Ec32 / CCAP1310/4</strain>
    </source>
</reference>
<feature type="region of interest" description="Disordered" evidence="2">
    <location>
        <begin position="369"/>
        <end position="405"/>
    </location>
</feature>
<dbReference type="Proteomes" id="UP000002630">
    <property type="component" value="Linkage Group LG06"/>
</dbReference>
<keyword evidence="1" id="KW-0175">Coiled coil</keyword>
<sequence length="818" mass="87290">MARVSRTGRLNVVVTREGSLSPRSRSGSASPSRGSHHHIDQQLPQQRRAESLQKEVKVLRSYLSIGGDEARASRETAFSFFKTKEKCTELQEKVKTAKHLLDASRVESARLSRLVEVKSRKLHASRKEAARLPVLAAEVSRLREVTGNAESALGKEGKRAEEEKRRSEAWRARVDKLSLQAVQSAERCRTLSAENHQLKEEIERVREHLEEAKRRCSAAGATSNALRLKTIETELLSEELGAVRADCGRLVQLVSSTKEYAEFRRVWDDSGGLTRPYNGGAKTPFFAAKNGVSISHRVITKATASQEEETTESTVSFSEAAPFSGGMPQTTTMTEGPAAAERGTPITRSSDPWEQSRYLSSTLTLVAPTAGGGAASSAEERTLGGRGSRPEGAPGWPTESPQPILKKVSFPGQTVAPPVAAGGGREVHHGVGRELGGSSMSRTGLRTTTPAAHRLRVRTLTPTQRRPCGFLETRRDCAGDSFAISTATAKTAAGGHGRAPTQWGADGRRIRKRGEEIGRRSGTACATACSRNCMSFTTISSGRPQPDKAVGTRLKRTKGRGCRRRAVVGKCQRRSKVGGGDGMASSATLSASNASAGAGGIDEVLRAAAPVGSVGRERYAPDGAAATAAAAAAVTVAEADAVAKNRSDGTECAWRTSSADKGASSHPARYRDFFDQYEDALLAEDRPHRDIEETVMTDQHARTTSAEGEEERHRGETTACSGATSSVSPREAGAGSERRRGGDERQKQGTGGPGAEGGGARHIEQQQRTSSGFSRREAPPPATLASFHTRTRLGHDSLLPPAPPTSTRTVGRGMAQLS</sequence>
<evidence type="ECO:0000256" key="2">
    <source>
        <dbReference type="SAM" id="MobiDB-lite"/>
    </source>
</evidence>
<feature type="region of interest" description="Disordered" evidence="2">
    <location>
        <begin position="686"/>
        <end position="818"/>
    </location>
</feature>
<feature type="compositionally biased region" description="Gly residues" evidence="2">
    <location>
        <begin position="749"/>
        <end position="758"/>
    </location>
</feature>
<feature type="region of interest" description="Disordered" evidence="2">
    <location>
        <begin position="644"/>
        <end position="667"/>
    </location>
</feature>
<name>D8LT42_ECTSI</name>
<keyword evidence="4" id="KW-1185">Reference proteome</keyword>
<gene>
    <name evidence="3" type="ORF">Esi_0078_0048</name>
</gene>
<organism evidence="3 4">
    <name type="scientific">Ectocarpus siliculosus</name>
    <name type="common">Brown alga</name>
    <name type="synonym">Conferva siliculosa</name>
    <dbReference type="NCBI Taxonomy" id="2880"/>
    <lineage>
        <taxon>Eukaryota</taxon>
        <taxon>Sar</taxon>
        <taxon>Stramenopiles</taxon>
        <taxon>Ochrophyta</taxon>
        <taxon>PX clade</taxon>
        <taxon>Phaeophyceae</taxon>
        <taxon>Ectocarpales</taxon>
        <taxon>Ectocarpaceae</taxon>
        <taxon>Ectocarpus</taxon>
    </lineage>
</organism>
<dbReference type="AlphaFoldDB" id="D8LT42"/>
<feature type="compositionally biased region" description="Basic and acidic residues" evidence="2">
    <location>
        <begin position="736"/>
        <end position="747"/>
    </location>
</feature>
<evidence type="ECO:0000313" key="3">
    <source>
        <dbReference type="EMBL" id="CBN75316.1"/>
    </source>
</evidence>
<feature type="region of interest" description="Disordered" evidence="2">
    <location>
        <begin position="302"/>
        <end position="353"/>
    </location>
</feature>
<feature type="compositionally biased region" description="Low complexity" evidence="2">
    <location>
        <begin position="18"/>
        <end position="33"/>
    </location>
</feature>
<dbReference type="InParanoid" id="D8LT42"/>
<feature type="region of interest" description="Disordered" evidence="2">
    <location>
        <begin position="1"/>
        <end position="50"/>
    </location>
</feature>